<evidence type="ECO:0000256" key="3">
    <source>
        <dbReference type="ARBA" id="ARBA00023136"/>
    </source>
</evidence>
<reference evidence="6 7" key="1">
    <citation type="submission" date="2017-10" db="EMBL/GenBank/DDBJ databases">
        <title>Bacillus sp. nov., a halophilic bacterium isolated from a Keqin Lake.</title>
        <authorList>
            <person name="Wang H."/>
        </authorList>
    </citation>
    <scope>NUCLEOTIDE SEQUENCE [LARGE SCALE GENOMIC DNA]</scope>
    <source>
        <strain evidence="6 7">KCTC 13187</strain>
    </source>
</reference>
<name>A0A3A9KQK4_9BACI</name>
<dbReference type="PIRSF" id="PIRSF005690">
    <property type="entry name" value="GerBA"/>
    <property type="match status" value="1"/>
</dbReference>
<dbReference type="Pfam" id="PF03323">
    <property type="entry name" value="GerA"/>
    <property type="match status" value="1"/>
</dbReference>
<comment type="caution">
    <text evidence="6">The sequence shown here is derived from an EMBL/GenBank/DDBJ whole genome shotgun (WGS) entry which is preliminary data.</text>
</comment>
<sequence>MRNIFQVAKRIQSLKSSSKKENQKEQNNARLIEKKIEINSRELHRVFKKSVDVKYRNLEVYDKTPVKVFISFINGLVNEEYINLHIMKPLMEPGFFKETEKMISTDFFTNVKNKILSTSNMKEVNTIDDVIDGVLSGETVIFIDGYKSAFLVSTQGFESRSVEEPQTEANVRGPREGFNEVLKVNTTLIRRKIKNSNLAFEDIKIGKQTKTNIRISYIEGIANSEVVEEVKNRLKRIDTDTILESGYIEQFIEDHPFSPFPTIGNSEKPDKVSAKILEGRIAIFCDGTPFVLTVPQVLIETFQVPEDYYSRPYLASVLRLLRLLALFLTVYTPAIYVSIATFHHEMVPAQLLTTMVASAEKVPFPTFLEALIMIITFQLLSEAGVRMPRPIGSAISIVGALVIGEAAVAAGLVSAPMVIVVALTAITGFVVPSLNDSIILSRFFLLFLSAGLGFYGMLTGTVILVAHLCSLRSFGTPYLSPMGPIFLSELKDSIIRMPLWLLQSRPQSINWKKSVRQGSQNKPKHPKT</sequence>
<evidence type="ECO:0000256" key="1">
    <source>
        <dbReference type="ARBA" id="ARBA00004141"/>
    </source>
</evidence>
<evidence type="ECO:0000313" key="6">
    <source>
        <dbReference type="EMBL" id="RKL66956.1"/>
    </source>
</evidence>
<keyword evidence="5" id="KW-1133">Transmembrane helix</keyword>
<dbReference type="InterPro" id="IPR050768">
    <property type="entry name" value="UPF0353/GerABKA_families"/>
</dbReference>
<feature type="transmembrane region" description="Helical" evidence="5">
    <location>
        <begin position="320"/>
        <end position="342"/>
    </location>
</feature>
<dbReference type="AlphaFoldDB" id="A0A3A9KQK4"/>
<feature type="transmembrane region" description="Helical" evidence="5">
    <location>
        <begin position="362"/>
        <end position="380"/>
    </location>
</feature>
<evidence type="ECO:0000256" key="4">
    <source>
        <dbReference type="PIRNR" id="PIRNR005690"/>
    </source>
</evidence>
<dbReference type="InterPro" id="IPR004995">
    <property type="entry name" value="Spore_Ger"/>
</dbReference>
<keyword evidence="3 4" id="KW-0472">Membrane</keyword>
<dbReference type="OrthoDB" id="9772630at2"/>
<protein>
    <submittedName>
        <fullName evidence="6">Spore germination protein</fullName>
    </submittedName>
</protein>
<comment type="similarity">
    <text evidence="2 4">Belongs to the GerABKA family.</text>
</comment>
<proteinExistence type="inferred from homology"/>
<dbReference type="GO" id="GO:0005886">
    <property type="term" value="C:plasma membrane"/>
    <property type="evidence" value="ECO:0007669"/>
    <property type="project" value="UniProtKB-SubCell"/>
</dbReference>
<evidence type="ECO:0000256" key="5">
    <source>
        <dbReference type="SAM" id="Phobius"/>
    </source>
</evidence>
<feature type="transmembrane region" description="Helical" evidence="5">
    <location>
        <begin position="443"/>
        <end position="466"/>
    </location>
</feature>
<keyword evidence="5" id="KW-0812">Transmembrane</keyword>
<accession>A0A3A9KQK4</accession>
<dbReference type="RefSeq" id="WP_110934626.1">
    <property type="nucleotide sequence ID" value="NZ_KZ614146.1"/>
</dbReference>
<evidence type="ECO:0000313" key="7">
    <source>
        <dbReference type="Proteomes" id="UP000281498"/>
    </source>
</evidence>
<comment type="subcellular location">
    <subcellularLocation>
        <location evidence="4">Cell membrane</location>
    </subcellularLocation>
    <subcellularLocation>
        <location evidence="1">Membrane</location>
        <topology evidence="1">Multi-pass membrane protein</topology>
    </subcellularLocation>
</comment>
<organism evidence="6 7">
    <name type="scientific">Salipaludibacillus neizhouensis</name>
    <dbReference type="NCBI Taxonomy" id="885475"/>
    <lineage>
        <taxon>Bacteria</taxon>
        <taxon>Bacillati</taxon>
        <taxon>Bacillota</taxon>
        <taxon>Bacilli</taxon>
        <taxon>Bacillales</taxon>
        <taxon>Bacillaceae</taxon>
    </lineage>
</organism>
<dbReference type="PANTHER" id="PTHR22550">
    <property type="entry name" value="SPORE GERMINATION PROTEIN"/>
    <property type="match status" value="1"/>
</dbReference>
<dbReference type="PANTHER" id="PTHR22550:SF5">
    <property type="entry name" value="LEUCINE ZIPPER PROTEIN 4"/>
    <property type="match status" value="1"/>
</dbReference>
<dbReference type="GO" id="GO:0009847">
    <property type="term" value="P:spore germination"/>
    <property type="evidence" value="ECO:0007669"/>
    <property type="project" value="UniProtKB-UniRule"/>
</dbReference>
<evidence type="ECO:0000256" key="2">
    <source>
        <dbReference type="ARBA" id="ARBA00005278"/>
    </source>
</evidence>
<keyword evidence="7" id="KW-1185">Reference proteome</keyword>
<gene>
    <name evidence="6" type="ORF">CR203_14115</name>
</gene>
<feature type="transmembrane region" description="Helical" evidence="5">
    <location>
        <begin position="401"/>
        <end position="431"/>
    </location>
</feature>
<dbReference type="EMBL" id="PDOE01000005">
    <property type="protein sequence ID" value="RKL66956.1"/>
    <property type="molecule type" value="Genomic_DNA"/>
</dbReference>
<dbReference type="Proteomes" id="UP000281498">
    <property type="component" value="Unassembled WGS sequence"/>
</dbReference>